<evidence type="ECO:0000256" key="1">
    <source>
        <dbReference type="ARBA" id="ARBA00000085"/>
    </source>
</evidence>
<dbReference type="Gene3D" id="3.30.450.20">
    <property type="entry name" value="PAS domain"/>
    <property type="match status" value="2"/>
</dbReference>
<feature type="coiled-coil region" evidence="9">
    <location>
        <begin position="49"/>
        <end position="76"/>
    </location>
</feature>
<feature type="domain" description="HAMP" evidence="11">
    <location>
        <begin position="370"/>
        <end position="422"/>
    </location>
</feature>
<feature type="domain" description="Histidine kinase" evidence="10">
    <location>
        <begin position="464"/>
        <end position="722"/>
    </location>
</feature>
<dbReference type="PRINTS" id="PR00344">
    <property type="entry name" value="BCTRLSENSOR"/>
</dbReference>
<keyword evidence="5" id="KW-0808">Transferase</keyword>
<keyword evidence="4" id="KW-0597">Phosphoprotein</keyword>
<dbReference type="SMART" id="SM00387">
    <property type="entry name" value="HATPase_c"/>
    <property type="match status" value="1"/>
</dbReference>
<dbReference type="InterPro" id="IPR004358">
    <property type="entry name" value="Sig_transdc_His_kin-like_C"/>
</dbReference>
<reference evidence="12" key="1">
    <citation type="submission" date="2013-05" db="EMBL/GenBank/DDBJ databases">
        <title>Genome assembly of Cystobacter fuscus DSM 2262.</title>
        <authorList>
            <person name="Sharma G."/>
            <person name="Khatri I."/>
            <person name="Kaur C."/>
            <person name="Mayilraj S."/>
            <person name="Subramanian S."/>
        </authorList>
    </citation>
    <scope>NUCLEOTIDE SEQUENCE [LARGE SCALE GENOMIC DNA]</scope>
    <source>
        <strain evidence="12">DSM 2262</strain>
    </source>
</reference>
<dbReference type="PANTHER" id="PTHR44936">
    <property type="entry name" value="SENSOR PROTEIN CREC"/>
    <property type="match status" value="1"/>
</dbReference>
<dbReference type="Proteomes" id="UP000011682">
    <property type="component" value="Unassembled WGS sequence"/>
</dbReference>
<sequence>MRIGIIIALGTLFSFLHMLHTVRTKALAQLQQHVAERSEQEQAIFVLAEDNHTFLKKALEERIRELEREDVSARFDRLFARRPDGTVRNRPELVDGKREVQGFISPNVVIDDGFRSRFMAAHDVLTRYGQAIGVRFTTTYINLTEGGIVGFWPWAPTWAQQVGPDFSITNYEDYTLTLPENNPQRQTIWTGIYLETVSKVWIASVSTPLDVDGHHVASIGNDVLLDEFMHRTVNEHLPGVYNIIFREDGQLIAHSELKSKGATTPYNILRAAEQPGDAAHRLGSKENAAHLRGIFERVKNREPAQTLLALPEYGEYVAVMRLKGPGWYLATVLPESMVSRPAFAAARYILLLGILSLLVELVIMSRVLQQQVSHPLKKLLQATDKVAVGDFQVALDTARQDELGQLAHAFQRMADQVQHREEALRQGNEGLEQRVEERTRALNDVHARWMQTARRTGMAEIATNVLHNVGNVLNSVYTSVQLARDRTAGMRLEHVGRVTRMLEEHQSDLATFLTGDARGRHLMPFLDKLGENLREDRAEIVSLLDDVGRYTEHIGDIVKVQQNYARMPRLHEPVDLALLVEDALRINSAELTRHQVKVARNLASLPPVLTDKHKTLMILVNLVSNARYALDTVAPGERRLTVTLERASTDRVRIGIHDNGMGIAPEMRPRVFQPGVTTHEDRHGFGLHASALAAQELGGSLTVHSEGTGHGATFILELPYHPARPRA</sequence>
<dbReference type="SUPFAM" id="SSF55874">
    <property type="entry name" value="ATPase domain of HSP90 chaperone/DNA topoisomerase II/histidine kinase"/>
    <property type="match status" value="1"/>
</dbReference>
<dbReference type="GO" id="GO:0007165">
    <property type="term" value="P:signal transduction"/>
    <property type="evidence" value="ECO:0007669"/>
    <property type="project" value="InterPro"/>
</dbReference>
<evidence type="ECO:0000256" key="4">
    <source>
        <dbReference type="ARBA" id="ARBA00022553"/>
    </source>
</evidence>
<dbReference type="Gene3D" id="3.30.565.10">
    <property type="entry name" value="Histidine kinase-like ATPase, C-terminal domain"/>
    <property type="match status" value="1"/>
</dbReference>
<comment type="subcellular location">
    <subcellularLocation>
        <location evidence="2">Membrane</location>
    </subcellularLocation>
</comment>
<dbReference type="eggNOG" id="COG4191">
    <property type="taxonomic scope" value="Bacteria"/>
</dbReference>
<evidence type="ECO:0000256" key="7">
    <source>
        <dbReference type="ARBA" id="ARBA00022777"/>
    </source>
</evidence>
<evidence type="ECO:0000256" key="8">
    <source>
        <dbReference type="ARBA" id="ARBA00022840"/>
    </source>
</evidence>
<dbReference type="GO" id="GO:0016020">
    <property type="term" value="C:membrane"/>
    <property type="evidence" value="ECO:0007669"/>
    <property type="project" value="UniProtKB-SubCell"/>
</dbReference>
<name>S9PL16_CYSF2</name>
<dbReference type="Pfam" id="PF00672">
    <property type="entry name" value="HAMP"/>
    <property type="match status" value="1"/>
</dbReference>
<evidence type="ECO:0000256" key="3">
    <source>
        <dbReference type="ARBA" id="ARBA00012438"/>
    </source>
</evidence>
<dbReference type="InterPro" id="IPR003660">
    <property type="entry name" value="HAMP_dom"/>
</dbReference>
<evidence type="ECO:0000313" key="12">
    <source>
        <dbReference type="EMBL" id="EPX64955.1"/>
    </source>
</evidence>
<comment type="caution">
    <text evidence="12">The sequence shown here is derived from an EMBL/GenBank/DDBJ whole genome shotgun (WGS) entry which is preliminary data.</text>
</comment>
<protein>
    <recommendedName>
        <fullName evidence="3">histidine kinase</fullName>
        <ecNumber evidence="3">2.7.13.3</ecNumber>
    </recommendedName>
</protein>
<dbReference type="EMBL" id="ANAH02000001">
    <property type="protein sequence ID" value="EPX64955.1"/>
    <property type="molecule type" value="Genomic_DNA"/>
</dbReference>
<keyword evidence="13" id="KW-1185">Reference proteome</keyword>
<keyword evidence="8" id="KW-0067">ATP-binding</keyword>
<proteinExistence type="predicted"/>
<evidence type="ECO:0000256" key="5">
    <source>
        <dbReference type="ARBA" id="ARBA00022679"/>
    </source>
</evidence>
<dbReference type="InterPro" id="IPR003594">
    <property type="entry name" value="HATPase_dom"/>
</dbReference>
<evidence type="ECO:0000256" key="2">
    <source>
        <dbReference type="ARBA" id="ARBA00004370"/>
    </source>
</evidence>
<gene>
    <name evidence="12" type="ORF">D187_000380</name>
</gene>
<dbReference type="InterPro" id="IPR050980">
    <property type="entry name" value="2C_sensor_his_kinase"/>
</dbReference>
<evidence type="ECO:0000256" key="6">
    <source>
        <dbReference type="ARBA" id="ARBA00022741"/>
    </source>
</evidence>
<keyword evidence="6" id="KW-0547">Nucleotide-binding</keyword>
<dbReference type="SUPFAM" id="SSF158472">
    <property type="entry name" value="HAMP domain-like"/>
    <property type="match status" value="1"/>
</dbReference>
<dbReference type="PROSITE" id="PS50885">
    <property type="entry name" value="HAMP"/>
    <property type="match status" value="1"/>
</dbReference>
<dbReference type="PROSITE" id="PS50109">
    <property type="entry name" value="HIS_KIN"/>
    <property type="match status" value="1"/>
</dbReference>
<keyword evidence="9" id="KW-0175">Coiled coil</keyword>
<dbReference type="GO" id="GO:0005524">
    <property type="term" value="F:ATP binding"/>
    <property type="evidence" value="ECO:0007669"/>
    <property type="project" value="UniProtKB-KW"/>
</dbReference>
<dbReference type="EC" id="2.7.13.3" evidence="3"/>
<dbReference type="Pfam" id="PF02518">
    <property type="entry name" value="HATPase_c"/>
    <property type="match status" value="1"/>
</dbReference>
<dbReference type="GO" id="GO:0004673">
    <property type="term" value="F:protein histidine kinase activity"/>
    <property type="evidence" value="ECO:0007669"/>
    <property type="project" value="UniProtKB-EC"/>
</dbReference>
<keyword evidence="7 12" id="KW-0418">Kinase</keyword>
<dbReference type="SMART" id="SM00304">
    <property type="entry name" value="HAMP"/>
    <property type="match status" value="1"/>
</dbReference>
<evidence type="ECO:0000313" key="13">
    <source>
        <dbReference type="Proteomes" id="UP000011682"/>
    </source>
</evidence>
<dbReference type="CDD" id="cd06225">
    <property type="entry name" value="HAMP"/>
    <property type="match status" value="1"/>
</dbReference>
<dbReference type="InterPro" id="IPR005467">
    <property type="entry name" value="His_kinase_dom"/>
</dbReference>
<dbReference type="PANTHER" id="PTHR44936:SF10">
    <property type="entry name" value="SENSOR PROTEIN RSTB"/>
    <property type="match status" value="1"/>
</dbReference>
<evidence type="ECO:0000256" key="9">
    <source>
        <dbReference type="SAM" id="Coils"/>
    </source>
</evidence>
<accession>S9PL16</accession>
<comment type="catalytic activity">
    <reaction evidence="1">
        <text>ATP + protein L-histidine = ADP + protein N-phospho-L-histidine.</text>
        <dbReference type="EC" id="2.7.13.3"/>
    </reaction>
</comment>
<dbReference type="AlphaFoldDB" id="S9PL16"/>
<evidence type="ECO:0000259" key="10">
    <source>
        <dbReference type="PROSITE" id="PS50109"/>
    </source>
</evidence>
<dbReference type="InterPro" id="IPR036890">
    <property type="entry name" value="HATPase_C_sf"/>
</dbReference>
<organism evidence="12 13">
    <name type="scientific">Cystobacter fuscus (strain ATCC 25194 / DSM 2262 / NBRC 100088 / M29)</name>
    <dbReference type="NCBI Taxonomy" id="1242864"/>
    <lineage>
        <taxon>Bacteria</taxon>
        <taxon>Pseudomonadati</taxon>
        <taxon>Myxococcota</taxon>
        <taxon>Myxococcia</taxon>
        <taxon>Myxococcales</taxon>
        <taxon>Cystobacterineae</taxon>
        <taxon>Archangiaceae</taxon>
        <taxon>Cystobacter</taxon>
    </lineage>
</organism>
<evidence type="ECO:0000259" key="11">
    <source>
        <dbReference type="PROSITE" id="PS50885"/>
    </source>
</evidence>
<dbReference type="Gene3D" id="6.10.340.10">
    <property type="match status" value="1"/>
</dbReference>